<dbReference type="PANTHER" id="PTHR43711:SF1">
    <property type="entry name" value="HISTIDINE KINASE 1"/>
    <property type="match status" value="1"/>
</dbReference>
<dbReference type="Pfam" id="PF13185">
    <property type="entry name" value="GAF_2"/>
    <property type="match status" value="2"/>
</dbReference>
<feature type="compositionally biased region" description="Polar residues" evidence="7">
    <location>
        <begin position="88"/>
        <end position="99"/>
    </location>
</feature>
<dbReference type="SMART" id="SM00388">
    <property type="entry name" value="HisKA"/>
    <property type="match status" value="1"/>
</dbReference>
<dbReference type="InterPro" id="IPR003661">
    <property type="entry name" value="HisK_dim/P_dom"/>
</dbReference>
<evidence type="ECO:0000256" key="6">
    <source>
        <dbReference type="ARBA" id="ARBA00023012"/>
    </source>
</evidence>
<evidence type="ECO:0000256" key="3">
    <source>
        <dbReference type="ARBA" id="ARBA00022553"/>
    </source>
</evidence>
<dbReference type="PRINTS" id="PR00344">
    <property type="entry name" value="BCTRLSENSOR"/>
</dbReference>
<dbReference type="InterPro" id="IPR029016">
    <property type="entry name" value="GAF-like_dom_sf"/>
</dbReference>
<dbReference type="EMBL" id="AP019377">
    <property type="protein sequence ID" value="BBH94294.1"/>
    <property type="molecule type" value="Genomic_DNA"/>
</dbReference>
<dbReference type="Pfam" id="PF02518">
    <property type="entry name" value="HATPase_c"/>
    <property type="match status" value="1"/>
</dbReference>
<dbReference type="SUPFAM" id="SSF55874">
    <property type="entry name" value="ATPase domain of HSP90 chaperone/DNA topoisomerase II/histidine kinase"/>
    <property type="match status" value="1"/>
</dbReference>
<sequence length="902" mass="101619">MPTAIWGEPEPEGNEAYPLATLKQLLHQMMVHFAAQGACLALYDALLGQMVIRLHVRLRNGGAGGQPSLSLSAGQSGVEGVHRVGRRTTINLQDPSSSAIGRLKRTPAPQDELEDVPPQPGSLFPVGSRYAPGQDLIGYVWRENRSCIMEHESYIYAFHGQRKMALTLDIRPHWYFAAPIQEPLLAHEESGQRVASQPQVLGVVVLYKLMPAPGFDLKQRQEVHAFTERMALYLENHRLRQIQRRTSEHLQSLQQLSAIFPSTVNLAYLLEQVYQFTRRIVDVSAMLVTLYDRDTRMIYDVYAVRDGKPVEGLPTESVEPRTRRQWWRVTQEEKRTLLLSPAHLRQHEYDELLQGVWGDQRQAESFLLLPMKMFNRVIGSVSLASQRPNAYRHEDIQVLETMVQIITVGIENARLYERSRRLLRKARQREESLAAMNSALQSISLVLNVREMLDNFVRAVANLVEAEVSVFFQLSADKEELVAQAIYARSNKGASNEALSFMHADSEKERELIEMIRLPFKGSLLERMASEGAFFYLDAALAEELAQTASEGGAIFLRETQIQRMIMIPVQYQTELMGMLALHTPRQDRVFQPEEIGMLLAICSQAASAIRNAQLFEQIQEANAELQRMNTLKDEFIVTASHELRTPLSAISGYASLLKRQSARATPQQILRFASKIAASAQQLSALVANMTEAANMDALGRKLELHPSPVELRTAVQMAVSILSINIEQEIEVNVPEGIWLYCDPQLLRQVLTNLLDNAAKYSPPDSRIEIRVREMTLGEVPLPEEQVDHEALIEKGADLPVAVVSVCDQGEGILPEEQHKIFEKFVRASRTLTTPVRGSGLGLYICRRFIEAMGGKLWLERSVPGEGSIFSFYLPRTSPPPEAREQEEEEEPASNHEESA</sequence>
<evidence type="ECO:0000256" key="7">
    <source>
        <dbReference type="SAM" id="MobiDB-lite"/>
    </source>
</evidence>
<evidence type="ECO:0000256" key="1">
    <source>
        <dbReference type="ARBA" id="ARBA00000085"/>
    </source>
</evidence>
<name>A0A455T778_9CHLR</name>
<organism evidence="9">
    <name type="scientific">Thermogemmatispora argillosa</name>
    <dbReference type="NCBI Taxonomy" id="2045280"/>
    <lineage>
        <taxon>Bacteria</taxon>
        <taxon>Bacillati</taxon>
        <taxon>Chloroflexota</taxon>
        <taxon>Ktedonobacteria</taxon>
        <taxon>Thermogemmatisporales</taxon>
        <taxon>Thermogemmatisporaceae</taxon>
        <taxon>Thermogemmatispora</taxon>
    </lineage>
</organism>
<evidence type="ECO:0000256" key="5">
    <source>
        <dbReference type="ARBA" id="ARBA00022777"/>
    </source>
</evidence>
<dbReference type="SUPFAM" id="SSF55781">
    <property type="entry name" value="GAF domain-like"/>
    <property type="match status" value="3"/>
</dbReference>
<accession>A0A455T778</accession>
<keyword evidence="5" id="KW-0418">Kinase</keyword>
<dbReference type="CDD" id="cd00082">
    <property type="entry name" value="HisKA"/>
    <property type="match status" value="1"/>
</dbReference>
<reference evidence="9" key="1">
    <citation type="submission" date="2018-12" db="EMBL/GenBank/DDBJ databases">
        <title>Novel natural products biosynthetic potential of the class Ktedonobacteria.</title>
        <authorList>
            <person name="Zheng Y."/>
            <person name="Saitou A."/>
            <person name="Wang C.M."/>
            <person name="Toyoda A."/>
            <person name="Minakuchi Y."/>
            <person name="Sekiguchi Y."/>
            <person name="Ueda K."/>
            <person name="Takano H."/>
            <person name="Sakai Y."/>
            <person name="Yokota A."/>
            <person name="Yabe S."/>
        </authorList>
    </citation>
    <scope>NUCLEOTIDE SEQUENCE</scope>
    <source>
        <strain evidence="9">A3-2</strain>
    </source>
</reference>
<evidence type="ECO:0000259" key="8">
    <source>
        <dbReference type="PROSITE" id="PS50109"/>
    </source>
</evidence>
<keyword evidence="4" id="KW-0808">Transferase</keyword>
<feature type="region of interest" description="Disordered" evidence="7">
    <location>
        <begin position="64"/>
        <end position="118"/>
    </location>
</feature>
<dbReference type="InterPro" id="IPR050736">
    <property type="entry name" value="Sensor_HK_Regulatory"/>
</dbReference>
<protein>
    <recommendedName>
        <fullName evidence="2">histidine kinase</fullName>
        <ecNumber evidence="2">2.7.13.3</ecNumber>
    </recommendedName>
</protein>
<dbReference type="AlphaFoldDB" id="A0A455T778"/>
<dbReference type="SMART" id="SM00065">
    <property type="entry name" value="GAF"/>
    <property type="match status" value="3"/>
</dbReference>
<dbReference type="SMART" id="SM00387">
    <property type="entry name" value="HATPase_c"/>
    <property type="match status" value="1"/>
</dbReference>
<dbReference type="Gene3D" id="3.30.450.40">
    <property type="match status" value="3"/>
</dbReference>
<evidence type="ECO:0000313" key="9">
    <source>
        <dbReference type="EMBL" id="BBH94294.1"/>
    </source>
</evidence>
<comment type="catalytic activity">
    <reaction evidence="1">
        <text>ATP + protein L-histidine = ADP + protein N-phospho-L-histidine.</text>
        <dbReference type="EC" id="2.7.13.3"/>
    </reaction>
</comment>
<dbReference type="Gene3D" id="1.10.287.130">
    <property type="match status" value="1"/>
</dbReference>
<dbReference type="GO" id="GO:0000155">
    <property type="term" value="F:phosphorelay sensor kinase activity"/>
    <property type="evidence" value="ECO:0007669"/>
    <property type="project" value="InterPro"/>
</dbReference>
<dbReference type="Pfam" id="PF00512">
    <property type="entry name" value="HisKA"/>
    <property type="match status" value="1"/>
</dbReference>
<dbReference type="EC" id="2.7.13.3" evidence="2"/>
<dbReference type="InterPro" id="IPR003018">
    <property type="entry name" value="GAF"/>
</dbReference>
<proteinExistence type="predicted"/>
<evidence type="ECO:0000256" key="2">
    <source>
        <dbReference type="ARBA" id="ARBA00012438"/>
    </source>
</evidence>
<evidence type="ECO:0000256" key="4">
    <source>
        <dbReference type="ARBA" id="ARBA00022679"/>
    </source>
</evidence>
<dbReference type="InterPro" id="IPR036097">
    <property type="entry name" value="HisK_dim/P_sf"/>
</dbReference>
<feature type="domain" description="Histidine kinase" evidence="8">
    <location>
        <begin position="639"/>
        <end position="880"/>
    </location>
</feature>
<dbReference type="Gene3D" id="3.30.565.10">
    <property type="entry name" value="Histidine kinase-like ATPase, C-terminal domain"/>
    <property type="match status" value="1"/>
</dbReference>
<dbReference type="InterPro" id="IPR005467">
    <property type="entry name" value="His_kinase_dom"/>
</dbReference>
<dbReference type="InterPro" id="IPR004358">
    <property type="entry name" value="Sig_transdc_His_kin-like_C"/>
</dbReference>
<feature type="region of interest" description="Disordered" evidence="7">
    <location>
        <begin position="874"/>
        <end position="902"/>
    </location>
</feature>
<keyword evidence="3" id="KW-0597">Phosphoprotein</keyword>
<dbReference type="PROSITE" id="PS50109">
    <property type="entry name" value="HIS_KIN"/>
    <property type="match status" value="1"/>
</dbReference>
<dbReference type="PANTHER" id="PTHR43711">
    <property type="entry name" value="TWO-COMPONENT HISTIDINE KINASE"/>
    <property type="match status" value="1"/>
</dbReference>
<gene>
    <name evidence="9" type="ORF">KTA_24930</name>
</gene>
<dbReference type="SUPFAM" id="SSF47384">
    <property type="entry name" value="Homodimeric domain of signal transducing histidine kinase"/>
    <property type="match status" value="1"/>
</dbReference>
<dbReference type="InterPro" id="IPR003594">
    <property type="entry name" value="HATPase_dom"/>
</dbReference>
<dbReference type="InterPro" id="IPR036890">
    <property type="entry name" value="HATPase_C_sf"/>
</dbReference>
<keyword evidence="6" id="KW-0902">Two-component regulatory system</keyword>